<organism evidence="6 7">
    <name type="scientific">Volvox africanus</name>
    <dbReference type="NCBI Taxonomy" id="51714"/>
    <lineage>
        <taxon>Eukaryota</taxon>
        <taxon>Viridiplantae</taxon>
        <taxon>Chlorophyta</taxon>
        <taxon>core chlorophytes</taxon>
        <taxon>Chlorophyceae</taxon>
        <taxon>CS clade</taxon>
        <taxon>Chlamydomonadales</taxon>
        <taxon>Volvocaceae</taxon>
        <taxon>Volvox</taxon>
    </lineage>
</organism>
<dbReference type="SUPFAM" id="SSF53300">
    <property type="entry name" value="vWA-like"/>
    <property type="match status" value="1"/>
</dbReference>
<dbReference type="Proteomes" id="UP000747399">
    <property type="component" value="Unassembled WGS sequence"/>
</dbReference>
<dbReference type="PANTHER" id="PTHR10223:SF0">
    <property type="entry name" value="26S PROTEASOME NON-ATPASE REGULATORY SUBUNIT 4"/>
    <property type="match status" value="1"/>
</dbReference>
<sequence>MECTVVCIDNSEFSRDGDYAPTRFQAQADAVNLLAGAKTQAHPEATVGVLTMSGKTPRVLVTPTPDLGKVLNCMTNIEIDGECNVSSSVQIAQLALKHRQNKNQRQRIVIFVCSPVTEDKEKLVKIAKKLKKNNVAVDVVSFGAEEENQEKLEAFLEAVNSNGNSHLVTVPPGPVLSDVLISSSIFQGEGGSGFGFAGGVGGAGGGAGGADGFEFGVDPNMDPELALALRVSLEEERDRQNRAAAAAAAAAGAAQAEGAAAGASASAAEGATAVAGIAGAAATPGPVAGPGVGAAAVGGDMDLDEDALLQQALAMSMEIDSAAAAAQQAAAAATDVTTPAPTTAPVVTPGAPQVAVALPPADLDVMDEDAELQLALQLSMQDSGPDNKEDQK</sequence>
<protein>
    <recommendedName>
        <fullName evidence="4">26S proteasome non-ATPase regulatory subunit 4 homolog</fullName>
    </recommendedName>
    <alternativeName>
        <fullName evidence="3">26S proteasome regulatory subunit RPN10</fullName>
    </alternativeName>
</protein>
<gene>
    <name evidence="6" type="ORF">Vafri_10937</name>
</gene>
<keyword evidence="2" id="KW-0647">Proteasome</keyword>
<dbReference type="Gene3D" id="1.10.287.3990">
    <property type="match status" value="1"/>
</dbReference>
<accession>A0A8J4B866</accession>
<evidence type="ECO:0000256" key="4">
    <source>
        <dbReference type="ARBA" id="ARBA00071116"/>
    </source>
</evidence>
<dbReference type="PANTHER" id="PTHR10223">
    <property type="entry name" value="26S PROTEASOME NON-ATPASE REGULATORY SUBUNIT 4"/>
    <property type="match status" value="1"/>
</dbReference>
<dbReference type="SMART" id="SM00327">
    <property type="entry name" value="VWA"/>
    <property type="match status" value="1"/>
</dbReference>
<evidence type="ECO:0000313" key="6">
    <source>
        <dbReference type="EMBL" id="GIL55383.1"/>
    </source>
</evidence>
<evidence type="ECO:0000259" key="5">
    <source>
        <dbReference type="PROSITE" id="PS50234"/>
    </source>
</evidence>
<dbReference type="GO" id="GO:0008540">
    <property type="term" value="C:proteasome regulatory particle, base subcomplex"/>
    <property type="evidence" value="ECO:0007669"/>
    <property type="project" value="TreeGrafter"/>
</dbReference>
<evidence type="ECO:0000313" key="7">
    <source>
        <dbReference type="Proteomes" id="UP000747399"/>
    </source>
</evidence>
<evidence type="ECO:0000256" key="2">
    <source>
        <dbReference type="ARBA" id="ARBA00022942"/>
    </source>
</evidence>
<dbReference type="AlphaFoldDB" id="A0A8J4B866"/>
<comment type="caution">
    <text evidence="6">The sequence shown here is derived from an EMBL/GenBank/DDBJ whole genome shotgun (WGS) entry which is preliminary data.</text>
</comment>
<evidence type="ECO:0000256" key="3">
    <source>
        <dbReference type="ARBA" id="ARBA00044341"/>
    </source>
</evidence>
<dbReference type="InterPro" id="IPR002035">
    <property type="entry name" value="VWF_A"/>
</dbReference>
<keyword evidence="7" id="KW-1185">Reference proteome</keyword>
<reference evidence="6" key="1">
    <citation type="journal article" date="2021" name="Proc. Natl. Acad. Sci. U.S.A.">
        <title>Three genomes in the algal genus Volvox reveal the fate of a haploid sex-determining region after a transition to homothallism.</title>
        <authorList>
            <person name="Yamamoto K."/>
            <person name="Hamaji T."/>
            <person name="Kawai-Toyooka H."/>
            <person name="Matsuzaki R."/>
            <person name="Takahashi F."/>
            <person name="Nishimura Y."/>
            <person name="Kawachi M."/>
            <person name="Noguchi H."/>
            <person name="Minakuchi Y."/>
            <person name="Umen J.G."/>
            <person name="Toyoda A."/>
            <person name="Nozaki H."/>
        </authorList>
    </citation>
    <scope>NUCLEOTIDE SEQUENCE</scope>
    <source>
        <strain evidence="6">NIES-3780</strain>
    </source>
</reference>
<dbReference type="Pfam" id="PF02809">
    <property type="entry name" value="UIM"/>
    <property type="match status" value="3"/>
</dbReference>
<dbReference type="SMART" id="SM00726">
    <property type="entry name" value="UIM"/>
    <property type="match status" value="3"/>
</dbReference>
<dbReference type="GO" id="GO:0031593">
    <property type="term" value="F:polyubiquitin modification-dependent protein binding"/>
    <property type="evidence" value="ECO:0007669"/>
    <property type="project" value="TreeGrafter"/>
</dbReference>
<dbReference type="Pfam" id="PF13519">
    <property type="entry name" value="VWA_2"/>
    <property type="match status" value="1"/>
</dbReference>
<dbReference type="PROSITE" id="PS50330">
    <property type="entry name" value="UIM"/>
    <property type="match status" value="3"/>
</dbReference>
<feature type="domain" description="VWFA" evidence="5">
    <location>
        <begin position="3"/>
        <end position="185"/>
    </location>
</feature>
<dbReference type="Gene3D" id="3.40.50.410">
    <property type="entry name" value="von Willebrand factor, type A domain"/>
    <property type="match status" value="1"/>
</dbReference>
<dbReference type="GO" id="GO:0005634">
    <property type="term" value="C:nucleus"/>
    <property type="evidence" value="ECO:0007669"/>
    <property type="project" value="TreeGrafter"/>
</dbReference>
<dbReference type="CDD" id="cd01452">
    <property type="entry name" value="VWA_26S_proteasome_subunit"/>
    <property type="match status" value="1"/>
</dbReference>
<dbReference type="FunFam" id="3.40.50.410:FF:000005">
    <property type="entry name" value="26S proteasome non-ATPase regulatory subunit 4"/>
    <property type="match status" value="1"/>
</dbReference>
<dbReference type="GO" id="GO:0005829">
    <property type="term" value="C:cytosol"/>
    <property type="evidence" value="ECO:0007669"/>
    <property type="project" value="TreeGrafter"/>
</dbReference>
<evidence type="ECO:0000256" key="1">
    <source>
        <dbReference type="ARBA" id="ARBA00005574"/>
    </source>
</evidence>
<dbReference type="InterPro" id="IPR003903">
    <property type="entry name" value="UIM_dom"/>
</dbReference>
<dbReference type="EMBL" id="BNCO01000021">
    <property type="protein sequence ID" value="GIL55383.1"/>
    <property type="molecule type" value="Genomic_DNA"/>
</dbReference>
<dbReference type="PROSITE" id="PS50234">
    <property type="entry name" value="VWFA"/>
    <property type="match status" value="1"/>
</dbReference>
<dbReference type="InterPro" id="IPR027040">
    <property type="entry name" value="PSMD4"/>
</dbReference>
<name>A0A8J4B866_9CHLO</name>
<dbReference type="InterPro" id="IPR036465">
    <property type="entry name" value="vWFA_dom_sf"/>
</dbReference>
<proteinExistence type="inferred from homology"/>
<comment type="similarity">
    <text evidence="1">Belongs to the proteasome subunit S5A family.</text>
</comment>
<dbReference type="GO" id="GO:0043161">
    <property type="term" value="P:proteasome-mediated ubiquitin-dependent protein catabolic process"/>
    <property type="evidence" value="ECO:0007669"/>
    <property type="project" value="TreeGrafter"/>
</dbReference>